<organism evidence="15 16">
    <name type="scientific">Pyxicephalus adspersus</name>
    <name type="common">African bullfrog</name>
    <dbReference type="NCBI Taxonomy" id="30357"/>
    <lineage>
        <taxon>Eukaryota</taxon>
        <taxon>Metazoa</taxon>
        <taxon>Chordata</taxon>
        <taxon>Craniata</taxon>
        <taxon>Vertebrata</taxon>
        <taxon>Euteleostomi</taxon>
        <taxon>Amphibia</taxon>
        <taxon>Batrachia</taxon>
        <taxon>Anura</taxon>
        <taxon>Neobatrachia</taxon>
        <taxon>Ranoidea</taxon>
        <taxon>Pyxicephalidae</taxon>
        <taxon>Pyxicephalinae</taxon>
        <taxon>Pyxicephalus</taxon>
    </lineage>
</organism>
<evidence type="ECO:0000256" key="4">
    <source>
        <dbReference type="ARBA" id="ARBA00012000"/>
    </source>
</evidence>
<comment type="subunit">
    <text evidence="9">Binds MBD1. Binds SSBP1.</text>
</comment>
<keyword evidence="16" id="KW-1185">Reference proteome</keyword>
<dbReference type="SUPFAM" id="SSF50486">
    <property type="entry name" value="FMT C-terminal domain-like"/>
    <property type="match status" value="1"/>
</dbReference>
<proteinExistence type="inferred from homology"/>
<evidence type="ECO:0000256" key="2">
    <source>
        <dbReference type="ARBA" id="ARBA00002421"/>
    </source>
</evidence>
<evidence type="ECO:0000256" key="12">
    <source>
        <dbReference type="ARBA" id="ARBA00078171"/>
    </source>
</evidence>
<evidence type="ECO:0000256" key="11">
    <source>
        <dbReference type="ARBA" id="ARBA00076879"/>
    </source>
</evidence>
<dbReference type="PANTHER" id="PTHR10429:SF0">
    <property type="entry name" value="DNA-3-METHYLADENINE GLYCOSYLASE"/>
    <property type="match status" value="1"/>
</dbReference>
<comment type="function">
    <text evidence="2">Hydrolysis of the deoxyribose N-glycosidic bond to excise 3-methyladenine, and 7-methylguanine from the damaged DNA polymer formed by alkylation lesions.</text>
</comment>
<dbReference type="NCBIfam" id="TIGR00567">
    <property type="entry name" value="3mg"/>
    <property type="match status" value="1"/>
</dbReference>
<feature type="compositionally biased region" description="Basic and acidic residues" evidence="14">
    <location>
        <begin position="17"/>
        <end position="28"/>
    </location>
</feature>
<accession>A0AAV3A581</accession>
<gene>
    <name evidence="15" type="ORF">GDO54_015910</name>
</gene>
<evidence type="ECO:0000256" key="3">
    <source>
        <dbReference type="ARBA" id="ARBA00009232"/>
    </source>
</evidence>
<dbReference type="EC" id="3.2.2.21" evidence="4"/>
<comment type="catalytic activity">
    <reaction evidence="1">
        <text>Hydrolysis of alkylated DNA, releasing 3-methyladenine, 3-methylguanine, 7-methylguanine and 7-methyladenine.</text>
        <dbReference type="EC" id="3.2.2.21"/>
    </reaction>
</comment>
<evidence type="ECO:0000256" key="13">
    <source>
        <dbReference type="ARBA" id="ARBA00082988"/>
    </source>
</evidence>
<dbReference type="Pfam" id="PF02245">
    <property type="entry name" value="Pur_DNA_glyco"/>
    <property type="match status" value="1"/>
</dbReference>
<dbReference type="HAMAP" id="MF_00527">
    <property type="entry name" value="3MGH"/>
    <property type="match status" value="1"/>
</dbReference>
<keyword evidence="7" id="KW-0234">DNA repair</keyword>
<evidence type="ECO:0000256" key="10">
    <source>
        <dbReference type="ARBA" id="ARBA00068926"/>
    </source>
</evidence>
<comment type="similarity">
    <text evidence="3">Belongs to the DNA glycosylase MPG family.</text>
</comment>
<keyword evidence="6" id="KW-0378">Hydrolase</keyword>
<dbReference type="Proteomes" id="UP001181693">
    <property type="component" value="Unassembled WGS sequence"/>
</dbReference>
<evidence type="ECO:0000256" key="8">
    <source>
        <dbReference type="ARBA" id="ARBA00033426"/>
    </source>
</evidence>
<dbReference type="Gene3D" id="3.10.300.10">
    <property type="entry name" value="Methylpurine-DNA glycosylase (MPG)"/>
    <property type="match status" value="1"/>
</dbReference>
<dbReference type="AlphaFoldDB" id="A0AAV3A581"/>
<dbReference type="GO" id="GO:0003677">
    <property type="term" value="F:DNA binding"/>
    <property type="evidence" value="ECO:0007669"/>
    <property type="project" value="InterPro"/>
</dbReference>
<protein>
    <recommendedName>
        <fullName evidence="10">DNA-3-methyladenine glycosylase</fullName>
        <ecNumber evidence="4">3.2.2.21</ecNumber>
    </recommendedName>
    <alternativeName>
        <fullName evidence="11">3-alkyladenine DNA glycosylase</fullName>
    </alternativeName>
    <alternativeName>
        <fullName evidence="8">3-methyladenine DNA glycosidase</fullName>
    </alternativeName>
    <alternativeName>
        <fullName evidence="13">ADPG</fullName>
    </alternativeName>
    <alternativeName>
        <fullName evidence="12">N-methylpurine-DNA glycosylase</fullName>
    </alternativeName>
</protein>
<dbReference type="InterPro" id="IPR003180">
    <property type="entry name" value="MPG"/>
</dbReference>
<sequence>MATKRRQNQALSNPKIVKKDEKPSIHRQEDSVSSKYFLIEKNRLSSDFYERPCIDLAKSFLGKILVRKLPDGSELRGRIVETESYLGGEDEASHSRGGKRTERNVAMYMKPGTIYVYQIYGVYFCMNVSSKGDGAAVLLRSLEPVQGLDEMRSLRSSGRNASKSLKDKELCNGPSKLCQALNIDKSFDRRDLTSDQNIWLESGSEVTEENIISCARIGIGYAGEWTHKPLRFYIKDNQYVSVRDKAAESNLSSVHTSLLVDKK</sequence>
<keyword evidence="5" id="KW-0227">DNA damage</keyword>
<dbReference type="EMBL" id="DYDO01000008">
    <property type="protein sequence ID" value="DBA20195.1"/>
    <property type="molecule type" value="Genomic_DNA"/>
</dbReference>
<evidence type="ECO:0000256" key="5">
    <source>
        <dbReference type="ARBA" id="ARBA00022763"/>
    </source>
</evidence>
<evidence type="ECO:0000256" key="6">
    <source>
        <dbReference type="ARBA" id="ARBA00022801"/>
    </source>
</evidence>
<dbReference type="FunFam" id="3.10.300.10:FF:000001">
    <property type="entry name" value="Putative 3-methyladenine DNA glycosylase"/>
    <property type="match status" value="1"/>
</dbReference>
<reference evidence="15" key="1">
    <citation type="thesis" date="2020" institute="ProQuest LLC" country="789 East Eisenhower Parkway, Ann Arbor, MI, USA">
        <title>Comparative Genomics and Chromosome Evolution.</title>
        <authorList>
            <person name="Mudd A.B."/>
        </authorList>
    </citation>
    <scope>NUCLEOTIDE SEQUENCE</scope>
    <source>
        <strain evidence="15">1538</strain>
        <tissue evidence="15">Blood</tissue>
    </source>
</reference>
<dbReference type="GO" id="GO:0006284">
    <property type="term" value="P:base-excision repair"/>
    <property type="evidence" value="ECO:0007669"/>
    <property type="project" value="InterPro"/>
</dbReference>
<evidence type="ECO:0000313" key="15">
    <source>
        <dbReference type="EMBL" id="DBA20195.1"/>
    </source>
</evidence>
<evidence type="ECO:0000256" key="9">
    <source>
        <dbReference type="ARBA" id="ARBA00066187"/>
    </source>
</evidence>
<feature type="region of interest" description="Disordered" evidence="14">
    <location>
        <begin position="1"/>
        <end position="28"/>
    </location>
</feature>
<evidence type="ECO:0000256" key="1">
    <source>
        <dbReference type="ARBA" id="ARBA00000086"/>
    </source>
</evidence>
<dbReference type="InterPro" id="IPR011034">
    <property type="entry name" value="Formyl_transferase-like_C_sf"/>
</dbReference>
<dbReference type="InterPro" id="IPR036995">
    <property type="entry name" value="MPG_sf"/>
</dbReference>
<evidence type="ECO:0000256" key="14">
    <source>
        <dbReference type="SAM" id="MobiDB-lite"/>
    </source>
</evidence>
<evidence type="ECO:0000313" key="16">
    <source>
        <dbReference type="Proteomes" id="UP001181693"/>
    </source>
</evidence>
<name>A0AAV3A581_PYXAD</name>
<comment type="caution">
    <text evidence="15">The sequence shown here is derived from an EMBL/GenBank/DDBJ whole genome shotgun (WGS) entry which is preliminary data.</text>
</comment>
<evidence type="ECO:0000256" key="7">
    <source>
        <dbReference type="ARBA" id="ARBA00023204"/>
    </source>
</evidence>
<dbReference type="PANTHER" id="PTHR10429">
    <property type="entry name" value="DNA-3-METHYLADENINE GLYCOSYLASE"/>
    <property type="match status" value="1"/>
</dbReference>
<dbReference type="CDD" id="cd00540">
    <property type="entry name" value="AAG"/>
    <property type="match status" value="1"/>
</dbReference>
<dbReference type="GO" id="GO:0003905">
    <property type="term" value="F:alkylbase DNA N-glycosylase activity"/>
    <property type="evidence" value="ECO:0007669"/>
    <property type="project" value="UniProtKB-EC"/>
</dbReference>